<accession>A0ABR4K9A3</accession>
<evidence type="ECO:0000259" key="2">
    <source>
        <dbReference type="Pfam" id="PF24137"/>
    </source>
</evidence>
<keyword evidence="1" id="KW-0732">Signal</keyword>
<dbReference type="InterPro" id="IPR057722">
    <property type="entry name" value="AsqO/PenF-like_C"/>
</dbReference>
<dbReference type="Pfam" id="PF24137">
    <property type="entry name" value="DA_N"/>
    <property type="match status" value="1"/>
</dbReference>
<protein>
    <recommendedName>
        <fullName evidence="6">AttH domain-containing protein</fullName>
    </recommendedName>
</protein>
<comment type="caution">
    <text evidence="4">The sequence shown here is derived from an EMBL/GenBank/DDBJ whole genome shotgun (WGS) entry which is preliminary data.</text>
</comment>
<feature type="domain" description="Diels-Alderase N-terminal" evidence="2">
    <location>
        <begin position="43"/>
        <end position="226"/>
    </location>
</feature>
<evidence type="ECO:0008006" key="6">
    <source>
        <dbReference type="Google" id="ProtNLM"/>
    </source>
</evidence>
<feature type="chain" id="PRO_5047054856" description="AttH domain-containing protein" evidence="1">
    <location>
        <begin position="19"/>
        <end position="368"/>
    </location>
</feature>
<feature type="domain" description="AsqO/PenF-like C-terminal" evidence="3">
    <location>
        <begin position="234"/>
        <end position="363"/>
    </location>
</feature>
<name>A0ABR4K9A3_9EURO</name>
<proteinExistence type="predicted"/>
<gene>
    <name evidence="4" type="ORF">BJY01DRAFT_233727</name>
</gene>
<reference evidence="4 5" key="1">
    <citation type="submission" date="2024-07" db="EMBL/GenBank/DDBJ databases">
        <title>Section-level genome sequencing and comparative genomics of Aspergillus sections Usti and Cavernicolus.</title>
        <authorList>
            <consortium name="Lawrence Berkeley National Laboratory"/>
            <person name="Nybo J.L."/>
            <person name="Vesth T.C."/>
            <person name="Theobald S."/>
            <person name="Frisvad J.C."/>
            <person name="Larsen T.O."/>
            <person name="Kjaerboelling I."/>
            <person name="Rothschild-Mancinelli K."/>
            <person name="Lyhne E.K."/>
            <person name="Kogle M.E."/>
            <person name="Barry K."/>
            <person name="Clum A."/>
            <person name="Na H."/>
            <person name="Ledsgaard L."/>
            <person name="Lin J."/>
            <person name="Lipzen A."/>
            <person name="Kuo A."/>
            <person name="Riley R."/>
            <person name="Mondo S."/>
            <person name="Labutti K."/>
            <person name="Haridas S."/>
            <person name="Pangalinan J."/>
            <person name="Salamov A.A."/>
            <person name="Simmons B.A."/>
            <person name="Magnuson J.K."/>
            <person name="Chen J."/>
            <person name="Drula E."/>
            <person name="Henrissat B."/>
            <person name="Wiebenga A."/>
            <person name="Lubbers R.J."/>
            <person name="Gomes A.C."/>
            <person name="Makela M.R."/>
            <person name="Stajich J."/>
            <person name="Grigoriev I.V."/>
            <person name="Mortensen U.H."/>
            <person name="De Vries R.P."/>
            <person name="Baker S.E."/>
            <person name="Andersen M.R."/>
        </authorList>
    </citation>
    <scope>NUCLEOTIDE SEQUENCE [LARGE SCALE GENOMIC DNA]</scope>
    <source>
        <strain evidence="4 5">CBS 123904</strain>
    </source>
</reference>
<evidence type="ECO:0000259" key="3">
    <source>
        <dbReference type="Pfam" id="PF25581"/>
    </source>
</evidence>
<evidence type="ECO:0000313" key="5">
    <source>
        <dbReference type="Proteomes" id="UP001610446"/>
    </source>
</evidence>
<dbReference type="SUPFAM" id="SSF159245">
    <property type="entry name" value="AttH-like"/>
    <property type="match status" value="1"/>
</dbReference>
<organism evidence="4 5">
    <name type="scientific">Aspergillus pseudoustus</name>
    <dbReference type="NCBI Taxonomy" id="1810923"/>
    <lineage>
        <taxon>Eukaryota</taxon>
        <taxon>Fungi</taxon>
        <taxon>Dikarya</taxon>
        <taxon>Ascomycota</taxon>
        <taxon>Pezizomycotina</taxon>
        <taxon>Eurotiomycetes</taxon>
        <taxon>Eurotiomycetidae</taxon>
        <taxon>Eurotiales</taxon>
        <taxon>Aspergillaceae</taxon>
        <taxon>Aspergillus</taxon>
        <taxon>Aspergillus subgen. Nidulantes</taxon>
    </lineage>
</organism>
<dbReference type="InterPro" id="IPR056402">
    <property type="entry name" value="DA_N"/>
</dbReference>
<dbReference type="Proteomes" id="UP001610446">
    <property type="component" value="Unassembled WGS sequence"/>
</dbReference>
<evidence type="ECO:0000313" key="4">
    <source>
        <dbReference type="EMBL" id="KAL2848872.1"/>
    </source>
</evidence>
<evidence type="ECO:0000256" key="1">
    <source>
        <dbReference type="SAM" id="SignalP"/>
    </source>
</evidence>
<dbReference type="Pfam" id="PF25581">
    <property type="entry name" value="AsqO_C"/>
    <property type="match status" value="1"/>
</dbReference>
<sequence length="368" mass="39923">MRTKLLTLFALIWASVAAVLLPKTFVIPSQSQAGDTLAEYTSTWNNLDGPKLSPVNATSFDWWYFDAVASDLSAQVSLLAYTTNSTALGYPFSLPTVTWAMVTVLLSNGTVIELPLLGEEAIVKVTGEGSSGNWNGTGVSWTSTPDASFYRVEIDSLAGGVKGSIQLVSTAPPRYVCDRAGSGFNERIFPHLGWANAVPDAIATVNLRIAGENVQFLGHGYHDKNWGDRPLPQVAKSWYWGHARLGPYSLVWFHALSSDGEESVSGYLMENGPVKALNCSGLLVRPAGQNSTYPPTPGQGLPDGFHIEVQAHDGRTFIADLTNRDIAWEPPLPDGAYTRWTGAITGGFEGEKQFKGASVYEWIRYDVE</sequence>
<keyword evidence="5" id="KW-1185">Reference proteome</keyword>
<feature type="signal peptide" evidence="1">
    <location>
        <begin position="1"/>
        <end position="18"/>
    </location>
</feature>
<dbReference type="EMBL" id="JBFXLU010000046">
    <property type="protein sequence ID" value="KAL2848872.1"/>
    <property type="molecule type" value="Genomic_DNA"/>
</dbReference>